<name>A0A6B8W1W6_9CORY</name>
<dbReference type="InterPro" id="IPR050266">
    <property type="entry name" value="AB_hydrolase_sf"/>
</dbReference>
<dbReference type="EMBL" id="CP046452">
    <property type="protein sequence ID" value="QGU01638.1"/>
    <property type="molecule type" value="Genomic_DNA"/>
</dbReference>
<feature type="domain" description="AB hydrolase-1" evidence="1">
    <location>
        <begin position="52"/>
        <end position="308"/>
    </location>
</feature>
<dbReference type="SUPFAM" id="SSF53474">
    <property type="entry name" value="alpha/beta-Hydrolases"/>
    <property type="match status" value="1"/>
</dbReference>
<dbReference type="AlphaFoldDB" id="A0A6B8W1W6"/>
<dbReference type="PANTHER" id="PTHR43798">
    <property type="entry name" value="MONOACYLGLYCEROL LIPASE"/>
    <property type="match status" value="1"/>
</dbReference>
<evidence type="ECO:0000313" key="2">
    <source>
        <dbReference type="EMBL" id="QGU01638.1"/>
    </source>
</evidence>
<dbReference type="RefSeq" id="WP_231580548.1">
    <property type="nucleotide sequence ID" value="NZ_CP046452.1"/>
</dbReference>
<dbReference type="Proteomes" id="UP000427071">
    <property type="component" value="Chromosome"/>
</dbReference>
<dbReference type="GO" id="GO:0003824">
    <property type="term" value="F:catalytic activity"/>
    <property type="evidence" value="ECO:0007669"/>
    <property type="project" value="UniProtKB-ARBA"/>
</dbReference>
<evidence type="ECO:0000313" key="3">
    <source>
        <dbReference type="Proteomes" id="UP000427071"/>
    </source>
</evidence>
<protein>
    <submittedName>
        <fullName evidence="2">Short chain dehydrogenase</fullName>
    </submittedName>
</protein>
<proteinExistence type="predicted"/>
<organism evidence="2 3">
    <name type="scientific">Corynebacterium kalinowskii</name>
    <dbReference type="NCBI Taxonomy" id="2675216"/>
    <lineage>
        <taxon>Bacteria</taxon>
        <taxon>Bacillati</taxon>
        <taxon>Actinomycetota</taxon>
        <taxon>Actinomycetes</taxon>
        <taxon>Mycobacteriales</taxon>
        <taxon>Corynebacteriaceae</taxon>
        <taxon>Corynebacterium</taxon>
    </lineage>
</organism>
<reference evidence="3" key="1">
    <citation type="submission" date="2019-11" db="EMBL/GenBank/DDBJ databases">
        <title>Complete genome sequence of Corynebacterium kalinowskii 1959, a novel Corynebacterium species isolated from soil of a small paddock in Vilsendorf, Germany.</title>
        <authorList>
            <person name="Schaffert L."/>
            <person name="Ruwe M."/>
            <person name="Milse J."/>
            <person name="Hanuschka K."/>
            <person name="Ortseifen V."/>
            <person name="Droste J."/>
            <person name="Brandt D."/>
            <person name="Schlueter L."/>
            <person name="Kutter Y."/>
            <person name="Vinke S."/>
            <person name="Viehoefer P."/>
            <person name="Jacob L."/>
            <person name="Luebke N.-C."/>
            <person name="Schulte-Berndt E."/>
            <person name="Hain C."/>
            <person name="Linder M."/>
            <person name="Schmidt P."/>
            <person name="Wollenschlaeger L."/>
            <person name="Luttermann T."/>
            <person name="Thieme E."/>
            <person name="Hassa J."/>
            <person name="Haak M."/>
            <person name="Wittchen M."/>
            <person name="Mentz A."/>
            <person name="Persicke M."/>
            <person name="Busche T."/>
            <person name="Ruckert C."/>
        </authorList>
    </citation>
    <scope>NUCLEOTIDE SEQUENCE [LARGE SCALE GENOMIC DNA]</scope>
    <source>
        <strain evidence="3">1959</strain>
    </source>
</reference>
<gene>
    <name evidence="2" type="ORF">CKALI_03785</name>
</gene>
<keyword evidence="3" id="KW-1185">Reference proteome</keyword>
<dbReference type="Gene3D" id="3.40.50.1820">
    <property type="entry name" value="alpha/beta hydrolase"/>
    <property type="match status" value="1"/>
</dbReference>
<dbReference type="Pfam" id="PF12697">
    <property type="entry name" value="Abhydrolase_6"/>
    <property type="match status" value="1"/>
</dbReference>
<dbReference type="InterPro" id="IPR029058">
    <property type="entry name" value="AB_hydrolase_fold"/>
</dbReference>
<sequence>MPQFVVRFLQGLTPSSSDTPGLAGLCQSGQVASTSVPVATYVAGPDDAPITVVFVHGFTLAAECYFLQVQHLVDNHPNVRSVLLDLRGHGQTGEVTPEECTIEGSADDVLAVIDQLVPTGEILLVGHSLGGHVVLNTIRRCSESVFQRIRGVILIATSIDSLSAQGAPRLLTTKLADKVYDAMEGTPEVVTKFRDDVADFLAPALAAMVFKRISTPYNLVKFHADMIHNTPLSTFVGYFDDLETHSEVAAAERLAQLPGFVLVGNDDHVTPLSQSERILELWPRAELRHTNKCGHMIILEAPELVNEALDELLA</sequence>
<dbReference type="KEGG" id="ckw:CKALI_03785"/>
<evidence type="ECO:0000259" key="1">
    <source>
        <dbReference type="Pfam" id="PF12697"/>
    </source>
</evidence>
<accession>A0A6B8W1W6</accession>
<dbReference type="InterPro" id="IPR000073">
    <property type="entry name" value="AB_hydrolase_1"/>
</dbReference>